<sequence length="415" mass="44944">MYAQPKVEQETVSARIVSVTPMVPFDGVPHAGGQYYLRHLRALAALGHRITILAPDSPDNRVGRLALRNEFRVELLAVSTPLGRRLADFSDKQQARLFPVRPVARIRRAFSASTVARRLVETADVVEYQWTETAWLAAHLPAPSARHVVVVHDVLSQSYERFFEASAAAPLPQRLLARWRRFIVARDERRVYSKADVAVTFSAKDVDVIHRCAGAAAPARVVRPPLAGVESAEHADPGTTTAPVVLFVGAFDRSVNADAAEWAATEILPIVRARHPRVRFVFAGANPTPRMHELAADLDAVEVTGRVETLDPYYADAAAVLVPLRSGAGVKFKTVEAMVRGIPVVSTTVGVEGIVDDRLHVFAVADEADALARGVIAVLDDPAAARAAARGVRAAARAEFSAAQFERSLAEVYGS</sequence>
<dbReference type="PANTHER" id="PTHR12526">
    <property type="entry name" value="GLYCOSYLTRANSFERASE"/>
    <property type="match status" value="1"/>
</dbReference>
<dbReference type="CDD" id="cd03801">
    <property type="entry name" value="GT4_PimA-like"/>
    <property type="match status" value="1"/>
</dbReference>
<name>A0ABU3RUF3_9MICO</name>
<dbReference type="EMBL" id="JAWDIU010000001">
    <property type="protein sequence ID" value="MDU0326078.1"/>
    <property type="molecule type" value="Genomic_DNA"/>
</dbReference>
<proteinExistence type="predicted"/>
<evidence type="ECO:0000313" key="1">
    <source>
        <dbReference type="EMBL" id="MDU0326078.1"/>
    </source>
</evidence>
<keyword evidence="1" id="KW-0808">Transferase</keyword>
<dbReference type="EC" id="2.4.-.-" evidence="1"/>
<dbReference type="Pfam" id="PF13692">
    <property type="entry name" value="Glyco_trans_1_4"/>
    <property type="match status" value="1"/>
</dbReference>
<protein>
    <submittedName>
        <fullName evidence="1">Glycosyltransferase</fullName>
        <ecNumber evidence="1">2.4.-.-</ecNumber>
    </submittedName>
</protein>
<accession>A0ABU3RUF3</accession>
<dbReference type="Gene3D" id="3.40.50.2000">
    <property type="entry name" value="Glycogen Phosphorylase B"/>
    <property type="match status" value="2"/>
</dbReference>
<dbReference type="SUPFAM" id="SSF53756">
    <property type="entry name" value="UDP-Glycosyltransferase/glycogen phosphorylase"/>
    <property type="match status" value="1"/>
</dbReference>
<keyword evidence="1" id="KW-0328">Glycosyltransferase</keyword>
<organism evidence="1 2">
    <name type="scientific">Microbacterium algihabitans</name>
    <dbReference type="NCBI Taxonomy" id="3075992"/>
    <lineage>
        <taxon>Bacteria</taxon>
        <taxon>Bacillati</taxon>
        <taxon>Actinomycetota</taxon>
        <taxon>Actinomycetes</taxon>
        <taxon>Micrococcales</taxon>
        <taxon>Microbacteriaceae</taxon>
        <taxon>Microbacterium</taxon>
    </lineage>
</organism>
<gene>
    <name evidence="1" type="ORF">RWH43_04830</name>
</gene>
<evidence type="ECO:0000313" key="2">
    <source>
        <dbReference type="Proteomes" id="UP001256673"/>
    </source>
</evidence>
<dbReference type="Proteomes" id="UP001256673">
    <property type="component" value="Unassembled WGS sequence"/>
</dbReference>
<keyword evidence="2" id="KW-1185">Reference proteome</keyword>
<dbReference type="GO" id="GO:0016757">
    <property type="term" value="F:glycosyltransferase activity"/>
    <property type="evidence" value="ECO:0007669"/>
    <property type="project" value="UniProtKB-KW"/>
</dbReference>
<comment type="caution">
    <text evidence="1">The sequence shown here is derived from an EMBL/GenBank/DDBJ whole genome shotgun (WGS) entry which is preliminary data.</text>
</comment>
<reference evidence="1 2" key="1">
    <citation type="submission" date="2023-09" db="EMBL/GenBank/DDBJ databases">
        <title>Microbacterium fusihabitans sp. nov., Microbacterium phycihabitans sp. nov., and Microbacterium cervinum sp. nov., isolated from dried seaweeds of beach.</title>
        <authorList>
            <person name="Lee S.D."/>
        </authorList>
    </citation>
    <scope>NUCLEOTIDE SEQUENCE [LARGE SCALE GENOMIC DNA]</scope>
    <source>
        <strain evidence="1 2">KSW2-21</strain>
    </source>
</reference>
<dbReference type="PANTHER" id="PTHR12526:SF636">
    <property type="entry name" value="BLL3647 PROTEIN"/>
    <property type="match status" value="1"/>
</dbReference>
<dbReference type="RefSeq" id="WP_316000812.1">
    <property type="nucleotide sequence ID" value="NZ_JAWDIU010000001.1"/>
</dbReference>